<evidence type="ECO:0000256" key="4">
    <source>
        <dbReference type="ARBA" id="ARBA00022475"/>
    </source>
</evidence>
<keyword evidence="9 13" id="KW-0472">Membrane</keyword>
<keyword evidence="3 13" id="KW-0813">Transport</keyword>
<feature type="region of interest" description="Disordered" evidence="14">
    <location>
        <begin position="1011"/>
        <end position="1072"/>
    </location>
</feature>
<feature type="compositionally biased region" description="Polar residues" evidence="14">
    <location>
        <begin position="265"/>
        <end position="278"/>
    </location>
</feature>
<keyword evidence="8 13" id="KW-0406">Ion transport</keyword>
<evidence type="ECO:0000256" key="14">
    <source>
        <dbReference type="SAM" id="MobiDB-lite"/>
    </source>
</evidence>
<feature type="transmembrane region" description="Helical" evidence="13">
    <location>
        <begin position="905"/>
        <end position="924"/>
    </location>
</feature>
<feature type="transmembrane region" description="Helical" evidence="13">
    <location>
        <begin position="518"/>
        <end position="549"/>
    </location>
</feature>
<evidence type="ECO:0000256" key="9">
    <source>
        <dbReference type="ARBA" id="ARBA00023136"/>
    </source>
</evidence>
<accession>A0A3P8Q150</accession>
<evidence type="ECO:0000256" key="12">
    <source>
        <dbReference type="ARBA" id="ARBA00036309"/>
    </source>
</evidence>
<feature type="transmembrane region" description="Helical" evidence="13">
    <location>
        <begin position="569"/>
        <end position="590"/>
    </location>
</feature>
<evidence type="ECO:0000256" key="5">
    <source>
        <dbReference type="ARBA" id="ARBA00022692"/>
    </source>
</evidence>
<evidence type="ECO:0000259" key="15">
    <source>
        <dbReference type="Pfam" id="PF00955"/>
    </source>
</evidence>
<comment type="subcellular location">
    <subcellularLocation>
        <location evidence="1">Basolateral cell membrane</location>
        <topology evidence="1">Multi-pass membrane protein</topology>
    </subcellularLocation>
    <subcellularLocation>
        <location evidence="13">Membrane</location>
        <topology evidence="13">Multi-pass membrane protein</topology>
    </subcellularLocation>
</comment>
<feature type="transmembrane region" description="Helical" evidence="13">
    <location>
        <begin position="602"/>
        <end position="625"/>
    </location>
</feature>
<dbReference type="Pfam" id="PF07565">
    <property type="entry name" value="Band_3_cyto"/>
    <property type="match status" value="1"/>
</dbReference>
<evidence type="ECO:0000256" key="6">
    <source>
        <dbReference type="ARBA" id="ARBA00022989"/>
    </source>
</evidence>
<evidence type="ECO:0000256" key="2">
    <source>
        <dbReference type="ARBA" id="ARBA00010993"/>
    </source>
</evidence>
<reference evidence="17" key="3">
    <citation type="submission" date="2025-08" db="UniProtKB">
        <authorList>
            <consortium name="Ensembl"/>
        </authorList>
    </citation>
    <scope>IDENTIFICATION</scope>
</reference>
<sequence>MYVTCLHSNSVEPRTVNLNKNKLEGYIFFLSAKFKDILPVTFGILASLDLVSMENSGLFSPSITTSQWTLPGSQIVSPAAERLRHILGEDDSTPTPTIFTEMDTLQQEGGELEWKESARWVKFEEKVEEGGERWSKPHVSTLTLHSLFELRTCLQTGSILLDLEGYSLPQIVEEIVEQQITDGLIPPDLKEKIIFVLLRKHRHQTKKPIHRSLADMGKSSNTASSRSPQVNLSRSTSSASGIHHSTEDLRSRQSSSLGRLHHAQSRSMNDISDTPSTDQLKNKFMKKIPRDAEASNVLIGEVDFLDKPFVSFVRLAQATTLGGLTEVPVPTRFLFILLGPHGKTKSYNEIGRAIATLMVDDLFSDVAYKARDREDLIAGVDEFLDEVIVLPPGEWDPKIRIEPPKKVPSAETRHSVLNLNELGQVNGLAGGAAGGEDEELPAPHELGEELKFTGRIGGGLWLDIKRKIPWYCSDIYDGFHIQSISAVLFIYLGCITNAITFGGLLGDATDNYQGVMESFLGTALAGSVFCLFGGQPLIILSSTGPILIFEKLLYEFSKNNDVDYMELRLWIGLHSCLQCFLLVFSDASYIIKYMTRFTEEGFSSLISFIFISDAIKKMVGAFKYYPINRGFKPDYITAYKCECIAPDQAPLADDNMTLLFNLTDLDWSQLSKKECVKYGGMLVGNSCKYVPDLALMSFILFFGTYSMTVSLKKFKFSRYFPTKLRKLISDFAIFMSIMSFVGLDMLMGLDTPKLIVPTEFKPTRSDRGWLVMPFGKNPWWWCVASFVPALLVTILIFMDQQISAVIVNRKENKLKKSCGYHLDLFWVGVLMAVCSFMGMPWYVAATVISIAHIDSLKMESESSAPGEQPQFLGVREQRLTGILVFVLTGLSVFLAPILQYIPMPVLYGVFLYMGVASLSGIQFWERIKLYLMPPKHQPDFSFLRHVPMRRVHLFTLVQIVCLAVLWILKSTFLAIIFPVMILGLMVVRKLLDLMFSQHDLAWLDDILPDKDKKKKEDEKKKKKDKKAPEPESDEEPDSSANPPVKIHMETTKPHSKSDLSQNNSPTQSLSSD</sequence>
<evidence type="ECO:0000256" key="13">
    <source>
        <dbReference type="RuleBase" id="RU362035"/>
    </source>
</evidence>
<feature type="transmembrane region" description="Helical" evidence="13">
    <location>
        <begin position="819"/>
        <end position="843"/>
    </location>
</feature>
<keyword evidence="4" id="KW-1003">Cell membrane</keyword>
<feature type="compositionally biased region" description="Basic and acidic residues" evidence="14">
    <location>
        <begin position="1046"/>
        <end position="1057"/>
    </location>
</feature>
<feature type="compositionally biased region" description="Polar residues" evidence="14">
    <location>
        <begin position="1058"/>
        <end position="1072"/>
    </location>
</feature>
<evidence type="ECO:0000256" key="3">
    <source>
        <dbReference type="ARBA" id="ARBA00022448"/>
    </source>
</evidence>
<gene>
    <name evidence="17" type="primary">SLC4A5</name>
</gene>
<dbReference type="FunFam" id="3.40.930.10:FF:000002">
    <property type="entry name" value="Anion exchange protein"/>
    <property type="match status" value="1"/>
</dbReference>
<keyword evidence="10" id="KW-0739">Sodium transport</keyword>
<dbReference type="GeneTree" id="ENSGT00940000157488"/>
<dbReference type="InterPro" id="IPR003020">
    <property type="entry name" value="HCO3_transpt_euk"/>
</dbReference>
<feature type="region of interest" description="Disordered" evidence="14">
    <location>
        <begin position="206"/>
        <end position="278"/>
    </location>
</feature>
<dbReference type="SUPFAM" id="SSF55804">
    <property type="entry name" value="Phoshotransferase/anion transport protein"/>
    <property type="match status" value="1"/>
</dbReference>
<feature type="transmembrane region" description="Helical" evidence="13">
    <location>
        <begin position="484"/>
        <end position="506"/>
    </location>
</feature>
<dbReference type="AlphaFoldDB" id="A0A3P8Q150"/>
<dbReference type="Gene3D" id="3.40.930.10">
    <property type="entry name" value="Mannitol-specific EII, Chain A"/>
    <property type="match status" value="1"/>
</dbReference>
<keyword evidence="7" id="KW-0915">Sodium</keyword>
<dbReference type="InterPro" id="IPR011531">
    <property type="entry name" value="HCO3_transpt-like_TM_dom"/>
</dbReference>
<evidence type="ECO:0000256" key="1">
    <source>
        <dbReference type="ARBA" id="ARBA00004554"/>
    </source>
</evidence>
<dbReference type="PANTHER" id="PTHR11453:SF20">
    <property type="entry name" value="ELECTROGENIC SODIUM BICARBONATE COTRANSPORTER 4"/>
    <property type="match status" value="1"/>
</dbReference>
<dbReference type="FunFam" id="1.10.287.570:FF:000001">
    <property type="entry name" value="Anion exchange protein"/>
    <property type="match status" value="1"/>
</dbReference>
<dbReference type="GO" id="GO:0008510">
    <property type="term" value="F:sodium:bicarbonate symporter activity"/>
    <property type="evidence" value="ECO:0007669"/>
    <property type="project" value="TreeGrafter"/>
</dbReference>
<feature type="transmembrane region" description="Helical" evidence="13">
    <location>
        <begin position="879"/>
        <end position="898"/>
    </location>
</feature>
<feature type="transmembrane region" description="Helical" evidence="13">
    <location>
        <begin position="956"/>
        <end position="987"/>
    </location>
</feature>
<name>A0A3P8Q150_ASTCA</name>
<dbReference type="InterPro" id="IPR016152">
    <property type="entry name" value="PTrfase/Anion_transptr"/>
</dbReference>
<protein>
    <recommendedName>
        <fullName evidence="13">Anion exchange protein</fullName>
    </recommendedName>
</protein>
<keyword evidence="18" id="KW-1185">Reference proteome</keyword>
<evidence type="ECO:0000256" key="8">
    <source>
        <dbReference type="ARBA" id="ARBA00023065"/>
    </source>
</evidence>
<comment type="similarity">
    <text evidence="2 13">Belongs to the anion exchanger (TC 2.A.31) family.</text>
</comment>
<evidence type="ECO:0000256" key="10">
    <source>
        <dbReference type="ARBA" id="ARBA00023201"/>
    </source>
</evidence>
<dbReference type="Gene3D" id="1.10.287.570">
    <property type="entry name" value="Helical hairpin bin"/>
    <property type="match status" value="1"/>
</dbReference>
<evidence type="ECO:0000313" key="18">
    <source>
        <dbReference type="Proteomes" id="UP000265100"/>
    </source>
</evidence>
<organism evidence="17 18">
    <name type="scientific">Astatotilapia calliptera</name>
    <name type="common">Eastern happy</name>
    <name type="synonym">Chromis callipterus</name>
    <dbReference type="NCBI Taxonomy" id="8154"/>
    <lineage>
        <taxon>Eukaryota</taxon>
        <taxon>Metazoa</taxon>
        <taxon>Chordata</taxon>
        <taxon>Craniata</taxon>
        <taxon>Vertebrata</taxon>
        <taxon>Euteleostomi</taxon>
        <taxon>Actinopterygii</taxon>
        <taxon>Neopterygii</taxon>
        <taxon>Teleostei</taxon>
        <taxon>Neoteleostei</taxon>
        <taxon>Acanthomorphata</taxon>
        <taxon>Ovalentaria</taxon>
        <taxon>Cichlomorphae</taxon>
        <taxon>Cichliformes</taxon>
        <taxon>Cichlidae</taxon>
        <taxon>African cichlids</taxon>
        <taxon>Pseudocrenilabrinae</taxon>
        <taxon>Haplochromini</taxon>
        <taxon>Astatotilapia</taxon>
    </lineage>
</organism>
<feature type="transmembrane region" description="Helical" evidence="13">
    <location>
        <begin position="693"/>
        <end position="711"/>
    </location>
</feature>
<comment type="catalytic activity">
    <reaction evidence="12">
        <text>2 hydrogencarbonate(out) + Na(+)(out) = 2 hydrogencarbonate(in) + Na(+)(in)</text>
        <dbReference type="Rhea" id="RHEA:72215"/>
        <dbReference type="ChEBI" id="CHEBI:17544"/>
        <dbReference type="ChEBI" id="CHEBI:29101"/>
    </reaction>
</comment>
<dbReference type="InterPro" id="IPR003024">
    <property type="entry name" value="Na/HCO3_transpt"/>
</dbReference>
<dbReference type="PRINTS" id="PR01232">
    <property type="entry name" value="NAHCO3TRSPRT"/>
</dbReference>
<reference evidence="18" key="2">
    <citation type="submission" date="2023-03" db="EMBL/GenBank/DDBJ databases">
        <authorList>
            <consortium name="Wellcome Sanger Institute Data Sharing"/>
        </authorList>
    </citation>
    <scope>NUCLEOTIDE SEQUENCE [LARGE SCALE GENOMIC DNA]</scope>
</reference>
<evidence type="ECO:0000313" key="17">
    <source>
        <dbReference type="Ensembl" id="ENSACLP00000023030.2"/>
    </source>
</evidence>
<evidence type="ECO:0000256" key="7">
    <source>
        <dbReference type="ARBA" id="ARBA00023053"/>
    </source>
</evidence>
<dbReference type="Proteomes" id="UP000265100">
    <property type="component" value="Chromosome 7"/>
</dbReference>
<dbReference type="GO" id="GO:0016323">
    <property type="term" value="C:basolateral plasma membrane"/>
    <property type="evidence" value="ECO:0007669"/>
    <property type="project" value="UniProtKB-SubCell"/>
</dbReference>
<dbReference type="Bgee" id="ENSACLG00000015450">
    <property type="expression patterns" value="Expressed in camera-type eye and 2 other cell types or tissues"/>
</dbReference>
<reference evidence="17 18" key="1">
    <citation type="submission" date="2018-05" db="EMBL/GenBank/DDBJ databases">
        <authorList>
            <person name="Datahose"/>
        </authorList>
    </citation>
    <scope>NUCLEOTIDE SEQUENCE</scope>
</reference>
<dbReference type="NCBIfam" id="TIGR00834">
    <property type="entry name" value="ae"/>
    <property type="match status" value="1"/>
</dbReference>
<feature type="compositionally biased region" description="Polar residues" evidence="14">
    <location>
        <begin position="218"/>
        <end position="240"/>
    </location>
</feature>
<dbReference type="InterPro" id="IPR013769">
    <property type="entry name" value="Band3_cytoplasmic_dom"/>
</dbReference>
<evidence type="ECO:0000259" key="16">
    <source>
        <dbReference type="Pfam" id="PF07565"/>
    </source>
</evidence>
<keyword evidence="6 13" id="KW-1133">Transmembrane helix</keyword>
<dbReference type="GO" id="GO:0008509">
    <property type="term" value="F:monoatomic anion transmembrane transporter activity"/>
    <property type="evidence" value="ECO:0007669"/>
    <property type="project" value="InterPro"/>
</dbReference>
<feature type="transmembrane region" description="Helical" evidence="13">
    <location>
        <begin position="778"/>
        <end position="798"/>
    </location>
</feature>
<proteinExistence type="inferred from homology"/>
<feature type="transmembrane region" description="Helical" evidence="13">
    <location>
        <begin position="731"/>
        <end position="749"/>
    </location>
</feature>
<feature type="domain" description="Bicarbonate transporter-like transmembrane" evidence="15">
    <location>
        <begin position="456"/>
        <end position="1007"/>
    </location>
</feature>
<dbReference type="PRINTS" id="PR01231">
    <property type="entry name" value="HCO3TRNSPORT"/>
</dbReference>
<evidence type="ECO:0000256" key="11">
    <source>
        <dbReference type="ARBA" id="ARBA00035820"/>
    </source>
</evidence>
<reference evidence="17" key="4">
    <citation type="submission" date="2025-09" db="UniProtKB">
        <authorList>
            <consortium name="Ensembl"/>
        </authorList>
    </citation>
    <scope>IDENTIFICATION</scope>
</reference>
<dbReference type="GO" id="GO:0051453">
    <property type="term" value="P:regulation of intracellular pH"/>
    <property type="evidence" value="ECO:0007669"/>
    <property type="project" value="TreeGrafter"/>
</dbReference>
<dbReference type="GO" id="GO:0005452">
    <property type="term" value="F:solute:inorganic anion antiporter activity"/>
    <property type="evidence" value="ECO:0007669"/>
    <property type="project" value="InterPro"/>
</dbReference>
<comment type="catalytic activity">
    <reaction evidence="11">
        <text>3 hydrogencarbonate(out) + Na(+)(out) = 3 hydrogencarbonate(in) + Na(+)(in)</text>
        <dbReference type="Rhea" id="RHEA:72219"/>
        <dbReference type="ChEBI" id="CHEBI:17544"/>
        <dbReference type="ChEBI" id="CHEBI:29101"/>
    </reaction>
</comment>
<feature type="domain" description="Band 3 cytoplasmic" evidence="16">
    <location>
        <begin position="97"/>
        <end position="397"/>
    </location>
</feature>
<keyword evidence="5 13" id="KW-0812">Transmembrane</keyword>
<dbReference type="PANTHER" id="PTHR11453">
    <property type="entry name" value="ANION EXCHANGE PROTEIN"/>
    <property type="match status" value="1"/>
</dbReference>
<dbReference type="Ensembl" id="ENSACLT00000023575.2">
    <property type="protein sequence ID" value="ENSACLP00000023030.2"/>
    <property type="gene ID" value="ENSACLG00000015450.2"/>
</dbReference>
<dbReference type="Pfam" id="PF00955">
    <property type="entry name" value="HCO3_cotransp"/>
    <property type="match status" value="1"/>
</dbReference>